<organism evidence="2 3">
    <name type="scientific">Streblomastix strix</name>
    <dbReference type="NCBI Taxonomy" id="222440"/>
    <lineage>
        <taxon>Eukaryota</taxon>
        <taxon>Metamonada</taxon>
        <taxon>Preaxostyla</taxon>
        <taxon>Oxymonadida</taxon>
        <taxon>Streblomastigidae</taxon>
        <taxon>Streblomastix</taxon>
    </lineage>
</organism>
<name>A0A5J4VWF6_9EUKA</name>
<feature type="compositionally biased region" description="Basic and acidic residues" evidence="1">
    <location>
        <begin position="949"/>
        <end position="960"/>
    </location>
</feature>
<evidence type="ECO:0000313" key="3">
    <source>
        <dbReference type="Proteomes" id="UP000324800"/>
    </source>
</evidence>
<dbReference type="Proteomes" id="UP000324800">
    <property type="component" value="Unassembled WGS sequence"/>
</dbReference>
<reference evidence="2 3" key="1">
    <citation type="submission" date="2019-03" db="EMBL/GenBank/DDBJ databases">
        <title>Single cell metagenomics reveals metabolic interactions within the superorganism composed of flagellate Streblomastix strix and complex community of Bacteroidetes bacteria on its surface.</title>
        <authorList>
            <person name="Treitli S.C."/>
            <person name="Kolisko M."/>
            <person name="Husnik F."/>
            <person name="Keeling P."/>
            <person name="Hampl V."/>
        </authorList>
    </citation>
    <scope>NUCLEOTIDE SEQUENCE [LARGE SCALE GENOMIC DNA]</scope>
    <source>
        <strain evidence="2">ST1C</strain>
    </source>
</reference>
<feature type="compositionally biased region" description="Acidic residues" evidence="1">
    <location>
        <begin position="961"/>
        <end position="972"/>
    </location>
</feature>
<gene>
    <name evidence="2" type="ORF">EZS28_017594</name>
</gene>
<evidence type="ECO:0000256" key="1">
    <source>
        <dbReference type="SAM" id="MobiDB-lite"/>
    </source>
</evidence>
<dbReference type="EMBL" id="SNRW01004611">
    <property type="protein sequence ID" value="KAA6386878.1"/>
    <property type="molecule type" value="Genomic_DNA"/>
</dbReference>
<sequence>MQNDSNLEQQPLPLNCYPDACVYQDQKYPCSCTENKDIDRDDCLCVDNSVIKPGACTCGNHLHHPFGCICANDADWDCLCNDRNDNPWDCFNFCELDEFPDQDYCYCREDDYKCKTGPLPCTGGTYDDPTPPGCNISQCIKKDQKYPCTCTGNKQFDRDDCYCKERSMNLQVQVLAYATDNMIIIHMVVDDNPYDCISYCTEGHFPFSDQCLCDPSDTVCNAGRQTCTGGPFDDPTPSGCNPGPCKDKDQKYPCTCTGDKEIDRDDCQCSGYYYDDVDPGSCVCSLNYEHHPDGCTCAGPDDYNCVCNNKDDPYFCLTICNQGQFPSYDDCLSAFDDITCKAGPQKCSGGTYQQPLPLGCQPDFCESPDQEYPCICTGEKDIDREKCQCSSYLLEDAVSGTCTCGEWPYHPDGCVCKDSNDYGCVCNGEDDPYDCYPFCQVGEFPVKDYCYCREDDDLCNEGPKTCTGGTDSQPLPIGCNPGACKDKDQKYPCTCTGDKQLDRVDCQCTANSWEFVSPGQCRCGNLYVNHPSGCTCTGPDDIGCVCSGDDDPSDCYLQCSEGQIPNYDQCFCGLDDDDCNAGPQQCTEQHHPLRCNCPYTADDVANIPKRRCSCVYKDQREECQKDSIYYFVGTIDDNHITDFKPYKEGISASDSSFLSISKEEFEKLKLTKALTQDEINCEMVEQTREFYSSLGIIAKVMNDVDIAPSATYMIAAGPNKVTFINVPQEDKKFFKDIEISQSCYDENLYISLQIGLQKTGISDSTCFPNTGIPADITECFDSETSPEVYLQDYSVGGFEYADVETVKQMLIRFGMVYSYDYGIILGWENNNWVVAEQESDTSYKWKTHTINEMNYEGSIFIKVKDEQAPVDCSDVSDKIKEECPCIDNDSRDQCKIIECKDPTTAPNEGCICTGTNYPNKCICPEDPESLVKIPTDRCPCIDNDLRDECKPVEEDPKPSEEEPDIDDYPEFVGDETNTKIVKNDEKERDPETNTFENKINDAIDDERKSLDIQVVPNEIYEEKPIQISDGQQYIIEPDNIINENPILRYQESDEGGKPTPIYEPLVCISGTGSMEIKSFVIQHFQQSTLQPLLYIKGDGSLLLNNVTLSGDQYEKQSTGEITTSSGSEKTTPYIHSAGKLVVLNNGLVESSQFKGCNAILLNGFSGQVKNQFKAQNSQFQVLNNNKDNLNFLEAQYFNVVIKQSSFLGKDKNTVNANKVIANAVTKETCDWSSSSVNVVGSITFFDNIIFSNLGDGALRIGNKGLVTLKDSVSFYGNNPIDTNGNKKSIARNIICQGVPGGSAQLLANSSSFKEVGGEVSKNKWVLADKDYCIISGSLNNEKTLLFTPEIQSITAKGNKDKTGIDVELK</sequence>
<comment type="caution">
    <text evidence="2">The sequence shown here is derived from an EMBL/GenBank/DDBJ whole genome shotgun (WGS) entry which is preliminary data.</text>
</comment>
<accession>A0A5J4VWF6</accession>
<dbReference type="InterPro" id="IPR011050">
    <property type="entry name" value="Pectin_lyase_fold/virulence"/>
</dbReference>
<dbReference type="SUPFAM" id="SSF51126">
    <property type="entry name" value="Pectin lyase-like"/>
    <property type="match status" value="1"/>
</dbReference>
<feature type="region of interest" description="Disordered" evidence="1">
    <location>
        <begin position="949"/>
        <end position="972"/>
    </location>
</feature>
<feature type="non-terminal residue" evidence="2">
    <location>
        <position position="1369"/>
    </location>
</feature>
<proteinExistence type="predicted"/>
<evidence type="ECO:0000313" key="2">
    <source>
        <dbReference type="EMBL" id="KAA6386878.1"/>
    </source>
</evidence>
<protein>
    <submittedName>
        <fullName evidence="2">Uncharacterized protein</fullName>
    </submittedName>
</protein>